<comment type="caution">
    <text evidence="2">The sequence shown here is derived from an EMBL/GenBank/DDBJ whole genome shotgun (WGS) entry which is preliminary data.</text>
</comment>
<organism evidence="2 3">
    <name type="scientific">Gigaspora margarita</name>
    <dbReference type="NCBI Taxonomy" id="4874"/>
    <lineage>
        <taxon>Eukaryota</taxon>
        <taxon>Fungi</taxon>
        <taxon>Fungi incertae sedis</taxon>
        <taxon>Mucoromycota</taxon>
        <taxon>Glomeromycotina</taxon>
        <taxon>Glomeromycetes</taxon>
        <taxon>Diversisporales</taxon>
        <taxon>Gigasporaceae</taxon>
        <taxon>Gigaspora</taxon>
    </lineage>
</organism>
<evidence type="ECO:0000313" key="3">
    <source>
        <dbReference type="Proteomes" id="UP000439903"/>
    </source>
</evidence>
<dbReference type="AlphaFoldDB" id="A0A8H4B4Y9"/>
<feature type="transmembrane region" description="Helical" evidence="1">
    <location>
        <begin position="20"/>
        <end position="39"/>
    </location>
</feature>
<sequence>MFFLDILKKESPLPLRWCRALTITIFFCALFTFFMILITKLVDEVPTMKVTYENEESIPAPSKINDCQIWRGYNYGNQSSTENCMEYFNQELLLSDNVRKRIEQIAPLDLDNCTGLLHNGNISLTERDMIVLNLTLDSTMLNILLLFDSEYLTYSDQPSFVDSLNLENTYLMSHYSNATMCFFNRFKRQLMDTTMLTQIGFSPNYKSYHYINIAYQSFFQGTSNNTYSIMKVKPKSTVLQVEIEQKSRTIIDILGTITALYSLMMSLYIFLFQRELNNEPYGLIKRFVVFGGSPEKSLKERFTNPIEKSLIERIEYLESQIKIVKYEDVKPINFNTYTYF</sequence>
<accession>A0A8H4B4Y9</accession>
<keyword evidence="1" id="KW-0472">Membrane</keyword>
<keyword evidence="1" id="KW-1133">Transmembrane helix</keyword>
<dbReference type="Proteomes" id="UP000439903">
    <property type="component" value="Unassembled WGS sequence"/>
</dbReference>
<reference evidence="2 3" key="1">
    <citation type="journal article" date="2019" name="Environ. Microbiol.">
        <title>At the nexus of three kingdoms: the genome of the mycorrhizal fungus Gigaspora margarita provides insights into plant, endobacterial and fungal interactions.</title>
        <authorList>
            <person name="Venice F."/>
            <person name="Ghignone S."/>
            <person name="Salvioli di Fossalunga A."/>
            <person name="Amselem J."/>
            <person name="Novero M."/>
            <person name="Xianan X."/>
            <person name="Sedzielewska Toro K."/>
            <person name="Morin E."/>
            <person name="Lipzen A."/>
            <person name="Grigoriev I.V."/>
            <person name="Henrissat B."/>
            <person name="Martin F.M."/>
            <person name="Bonfante P."/>
        </authorList>
    </citation>
    <scope>NUCLEOTIDE SEQUENCE [LARGE SCALE GENOMIC DNA]</scope>
    <source>
        <strain evidence="2 3">BEG34</strain>
    </source>
</reference>
<keyword evidence="1" id="KW-0812">Transmembrane</keyword>
<dbReference type="EMBL" id="WTPW01000010">
    <property type="protein sequence ID" value="KAF0561118.1"/>
    <property type="molecule type" value="Genomic_DNA"/>
</dbReference>
<feature type="transmembrane region" description="Helical" evidence="1">
    <location>
        <begin position="250"/>
        <end position="271"/>
    </location>
</feature>
<keyword evidence="3" id="KW-1185">Reference proteome</keyword>
<proteinExistence type="predicted"/>
<protein>
    <submittedName>
        <fullName evidence="2">Uncharacterized protein</fullName>
    </submittedName>
</protein>
<evidence type="ECO:0000313" key="2">
    <source>
        <dbReference type="EMBL" id="KAF0561118.1"/>
    </source>
</evidence>
<gene>
    <name evidence="2" type="ORF">F8M41_025317</name>
</gene>
<evidence type="ECO:0000256" key="1">
    <source>
        <dbReference type="SAM" id="Phobius"/>
    </source>
</evidence>
<name>A0A8H4B4Y9_GIGMA</name>
<dbReference type="OrthoDB" id="2447101at2759"/>